<protein>
    <submittedName>
        <fullName evidence="2">DUF4244 domain-containing protein</fullName>
    </submittedName>
</protein>
<keyword evidence="3" id="KW-1185">Reference proteome</keyword>
<keyword evidence="1" id="KW-0812">Transmembrane</keyword>
<gene>
    <name evidence="2" type="ORF">FCN18_18115</name>
</gene>
<organism evidence="2 3">
    <name type="scientific">Prauserella endophytica</name>
    <dbReference type="NCBI Taxonomy" id="1592324"/>
    <lineage>
        <taxon>Bacteria</taxon>
        <taxon>Bacillati</taxon>
        <taxon>Actinomycetota</taxon>
        <taxon>Actinomycetes</taxon>
        <taxon>Pseudonocardiales</taxon>
        <taxon>Pseudonocardiaceae</taxon>
        <taxon>Prauserella</taxon>
        <taxon>Prauserella coralliicola group</taxon>
    </lineage>
</organism>
<dbReference type="Proteomes" id="UP000309992">
    <property type="component" value="Unassembled WGS sequence"/>
</dbReference>
<keyword evidence="1" id="KW-0472">Membrane</keyword>
<dbReference type="EMBL" id="SWMS01000009">
    <property type="protein sequence ID" value="TKG70019.1"/>
    <property type="molecule type" value="Genomic_DNA"/>
</dbReference>
<dbReference type="Pfam" id="PF14029">
    <property type="entry name" value="DUF4244"/>
    <property type="match status" value="1"/>
</dbReference>
<dbReference type="RefSeq" id="WP_112264940.1">
    <property type="nucleotide sequence ID" value="NZ_SWMS01000009.1"/>
</dbReference>
<evidence type="ECO:0000313" key="2">
    <source>
        <dbReference type="EMBL" id="TKG70019.1"/>
    </source>
</evidence>
<accession>A0ABY2S388</accession>
<evidence type="ECO:0000313" key="3">
    <source>
        <dbReference type="Proteomes" id="UP000309992"/>
    </source>
</evidence>
<name>A0ABY2S388_9PSEU</name>
<comment type="caution">
    <text evidence="2">The sequence shown here is derived from an EMBL/GenBank/DDBJ whole genome shotgun (WGS) entry which is preliminary data.</text>
</comment>
<reference evidence="2 3" key="1">
    <citation type="journal article" date="2015" name="Antonie Van Leeuwenhoek">
        <title>Prauserella endophytica sp. nov., an endophytic actinobacterium isolated from Tamarix taklamakanensis.</title>
        <authorList>
            <person name="Liu J.M."/>
            <person name="Habden X."/>
            <person name="Guo L."/>
            <person name="Tuo L."/>
            <person name="Jiang Z.K."/>
            <person name="Liu S.W."/>
            <person name="Liu X.F."/>
            <person name="Chen L."/>
            <person name="Li R.F."/>
            <person name="Zhang Y.Q."/>
            <person name="Sun C.H."/>
        </authorList>
    </citation>
    <scope>NUCLEOTIDE SEQUENCE [LARGE SCALE GENOMIC DNA]</scope>
    <source>
        <strain evidence="2 3">CGMCC 4.7182</strain>
    </source>
</reference>
<keyword evidence="1" id="KW-1133">Transmembrane helix</keyword>
<evidence type="ECO:0000256" key="1">
    <source>
        <dbReference type="SAM" id="Phobius"/>
    </source>
</evidence>
<sequence>MNTLLRRRGPQPRDLFGSDDGMSTAEYAIGTLAAAAFAALLYTVITGDSVVSALTSLIERAISVSF</sequence>
<dbReference type="InterPro" id="IPR025338">
    <property type="entry name" value="DUF4244"/>
</dbReference>
<proteinExistence type="predicted"/>
<feature type="transmembrane region" description="Helical" evidence="1">
    <location>
        <begin position="27"/>
        <end position="45"/>
    </location>
</feature>